<evidence type="ECO:0000313" key="2">
    <source>
        <dbReference type="EMBL" id="MFD0800872.1"/>
    </source>
</evidence>
<reference evidence="3" key="1">
    <citation type="journal article" date="2019" name="Int. J. Syst. Evol. Microbiol.">
        <title>The Global Catalogue of Microorganisms (GCM) 10K type strain sequencing project: providing services to taxonomists for standard genome sequencing and annotation.</title>
        <authorList>
            <consortium name="The Broad Institute Genomics Platform"/>
            <consortium name="The Broad Institute Genome Sequencing Center for Infectious Disease"/>
            <person name="Wu L."/>
            <person name="Ma J."/>
        </authorList>
    </citation>
    <scope>NUCLEOTIDE SEQUENCE [LARGE SCALE GENOMIC DNA]</scope>
    <source>
        <strain evidence="3">CCUG 63369</strain>
    </source>
</reference>
<feature type="compositionally biased region" description="Basic and acidic residues" evidence="1">
    <location>
        <begin position="347"/>
        <end position="367"/>
    </location>
</feature>
<comment type="caution">
    <text evidence="2">The sequence shown here is derived from an EMBL/GenBank/DDBJ whole genome shotgun (WGS) entry which is preliminary data.</text>
</comment>
<feature type="non-terminal residue" evidence="2">
    <location>
        <position position="1"/>
    </location>
</feature>
<evidence type="ECO:0000256" key="1">
    <source>
        <dbReference type="SAM" id="MobiDB-lite"/>
    </source>
</evidence>
<proteinExistence type="predicted"/>
<name>A0ABW3BC25_9ACTN</name>
<gene>
    <name evidence="2" type="ORF">ACFQZU_06020</name>
</gene>
<accession>A0ABW3BC25</accession>
<feature type="region of interest" description="Disordered" evidence="1">
    <location>
        <begin position="335"/>
        <end position="374"/>
    </location>
</feature>
<organism evidence="2 3">
    <name type="scientific">Streptomonospora algeriensis</name>
    <dbReference type="NCBI Taxonomy" id="995084"/>
    <lineage>
        <taxon>Bacteria</taxon>
        <taxon>Bacillati</taxon>
        <taxon>Actinomycetota</taxon>
        <taxon>Actinomycetes</taxon>
        <taxon>Streptosporangiales</taxon>
        <taxon>Nocardiopsidaceae</taxon>
        <taxon>Streptomonospora</taxon>
    </lineage>
</organism>
<protein>
    <submittedName>
        <fullName evidence="2">Uncharacterized protein</fullName>
    </submittedName>
</protein>
<sequence length="728" mass="78253">RRLGQGSAPLGSALAESLPAHHPVAYWPLEDGPDTTTRAASGLEGVPPLRVRGLTFAESEGPGGSRPLPVATSPFARILSPDISMRSTGVWEIDMLVYLADDDFPGGVDQELLAVSSSGTAARWRVAIGTRSSDSARLVTVEALDDDGAQLDSGLVDIDTVSTAFTDHWRQVRLNAREDGSDVFWTLFWVDADGSGVGTTGTFSGNPGTPRRISTTVGDEISDGQLAIGHLSVWGAPTTNGYFDTVAGLRGETARQRMVRLAAQRGVPTLVTGRGGTALGPQPASASFLDTMEECEAADLGALSEQRDQLGLAYRARTALYNQDPALVLTYTSGEITPPVEPTDDDQQSRNDVTVEREEGSSARAVDEDGPMGVRRIGRYDTSVELNLEGDDQLASQAAWRLHLGTINELRVPTLTLNLANPRMRAHHATIMGLETGDRIRVTDPPEWPGGTTLDLIVQGYEERLRLYQWEVTLTCTPASAWDVWQVKPADEVTESFEDTDLDITITDAGDAAWTRTDTVAFDGTWSLRSGAITDDQTTDAVVTVPSGAVELQFWYRVSCEPTFDGLVVQLDGVDEMGASGEVGWTRHTVDVTGVSEVTFRYVKDGSVSEGEDAAWIDQVVFTLSGAESDPTQGSRLDTAGSSLALGVDETDTELVVATDSPHRVWITSDSRPQDLPLWLQLGGETVRVDTVEGEQSPQTMTVQRSVNGIVKSHPAGTRVRLARTEDA</sequence>
<keyword evidence="3" id="KW-1185">Reference proteome</keyword>
<dbReference type="EMBL" id="JBHTHR010000111">
    <property type="protein sequence ID" value="MFD0800872.1"/>
    <property type="molecule type" value="Genomic_DNA"/>
</dbReference>
<evidence type="ECO:0000313" key="3">
    <source>
        <dbReference type="Proteomes" id="UP001596956"/>
    </source>
</evidence>
<dbReference type="Proteomes" id="UP001596956">
    <property type="component" value="Unassembled WGS sequence"/>
</dbReference>